<gene>
    <name evidence="2" type="ORF">ECLFYP2_00890</name>
</gene>
<proteinExistence type="predicted"/>
<dbReference type="AlphaFoldDB" id="A0A6N3GEQ9"/>
<keyword evidence="1" id="KW-0812">Transmembrane</keyword>
<organism evidence="2">
    <name type="scientific">Enterococcus casseliflavus</name>
    <name type="common">Enterococcus flavescens</name>
    <dbReference type="NCBI Taxonomy" id="37734"/>
    <lineage>
        <taxon>Bacteria</taxon>
        <taxon>Bacillati</taxon>
        <taxon>Bacillota</taxon>
        <taxon>Bacilli</taxon>
        <taxon>Lactobacillales</taxon>
        <taxon>Enterococcaceae</taxon>
        <taxon>Enterococcus</taxon>
    </lineage>
</organism>
<evidence type="ECO:0008006" key="3">
    <source>
        <dbReference type="Google" id="ProtNLM"/>
    </source>
</evidence>
<keyword evidence="1" id="KW-1133">Transmembrane helix</keyword>
<sequence>MDFKQLVLNENNSLTKISEQEKAATFELSKQYVFLQDLLEELRTLLAKDETILGYLPLTPDGNLAFANQGLGAYAYATTEKAKAYRDIFHDTRGNRLLVFTETRMLFLVIIDYLESNTYFSYPYETIKAFTIKPRKLMKHESPDDKEQFHWGYFDFQAGTHIFSEVLTKKDYELFTSYHESIPALKKIPIQNKVYRAAKYQYFLSNWHFSFRLMTAFNLLFLLLFVLMILGFFLHIGPLKGFYYKDLLDIGMVISLFHSKNILP</sequence>
<evidence type="ECO:0000313" key="2">
    <source>
        <dbReference type="EMBL" id="VYU62914.1"/>
    </source>
</evidence>
<dbReference type="RefSeq" id="WP_421758565.1">
    <property type="nucleotide sequence ID" value="NZ_CACRTX010000020.1"/>
</dbReference>
<protein>
    <recommendedName>
        <fullName evidence="3">YokE-like PH domain-containing protein</fullName>
    </recommendedName>
</protein>
<feature type="transmembrane region" description="Helical" evidence="1">
    <location>
        <begin position="216"/>
        <end position="236"/>
    </location>
</feature>
<dbReference type="EMBL" id="CACRTX010000020">
    <property type="protein sequence ID" value="VYU62914.1"/>
    <property type="molecule type" value="Genomic_DNA"/>
</dbReference>
<evidence type="ECO:0000256" key="1">
    <source>
        <dbReference type="SAM" id="Phobius"/>
    </source>
</evidence>
<name>A0A6N3GEQ9_ENTCA</name>
<accession>A0A6N3GEQ9</accession>
<reference evidence="2" key="1">
    <citation type="submission" date="2019-11" db="EMBL/GenBank/DDBJ databases">
        <authorList>
            <person name="Feng L."/>
        </authorList>
    </citation>
    <scope>NUCLEOTIDE SEQUENCE</scope>
    <source>
        <strain evidence="2">ECasseliflavusLFYP2</strain>
    </source>
</reference>
<keyword evidence="1" id="KW-0472">Membrane</keyword>